<evidence type="ECO:0000256" key="1">
    <source>
        <dbReference type="SAM" id="MobiDB-lite"/>
    </source>
</evidence>
<accession>Q2SEI9</accession>
<dbReference type="eggNOG" id="ENOG50342IB">
    <property type="taxonomic scope" value="Bacteria"/>
</dbReference>
<keyword evidence="3" id="KW-1185">Reference proteome</keyword>
<evidence type="ECO:0000313" key="3">
    <source>
        <dbReference type="Proteomes" id="UP000000238"/>
    </source>
</evidence>
<dbReference type="Proteomes" id="UP000000238">
    <property type="component" value="Chromosome"/>
</dbReference>
<dbReference type="OrthoDB" id="5727024at2"/>
<dbReference type="AlphaFoldDB" id="Q2SEI9"/>
<evidence type="ECO:0000313" key="2">
    <source>
        <dbReference type="EMBL" id="ABC30935.1"/>
    </source>
</evidence>
<dbReference type="EMBL" id="CP000155">
    <property type="protein sequence ID" value="ABC30935.1"/>
    <property type="molecule type" value="Genomic_DNA"/>
</dbReference>
<reference evidence="2 3" key="1">
    <citation type="journal article" date="2005" name="Nucleic Acids Res.">
        <title>Genomic blueprint of Hahella chejuensis, a marine microbe producing an algicidal agent.</title>
        <authorList>
            <person name="Jeong H."/>
            <person name="Yim J.H."/>
            <person name="Lee C."/>
            <person name="Choi S.-H."/>
            <person name="Park Y.K."/>
            <person name="Yoon S.H."/>
            <person name="Hur C.-G."/>
            <person name="Kang H.-Y."/>
            <person name="Kim D."/>
            <person name="Lee H.H."/>
            <person name="Park K.H."/>
            <person name="Park S.-H."/>
            <person name="Park H.-S."/>
            <person name="Lee H.K."/>
            <person name="Oh T.K."/>
            <person name="Kim J.F."/>
        </authorList>
    </citation>
    <scope>NUCLEOTIDE SEQUENCE [LARGE SCALE GENOMIC DNA]</scope>
    <source>
        <strain evidence="2 3">KCTC 2396</strain>
    </source>
</reference>
<sequence>MNLLALKLRPLREPCVPVAPDFSNAKALEISFSGSVLRAMMLDHSPATTYEEHIKPKESYDLFNNSQYKHAESEGFDYIQVLMRSNKFRGPLFTGYVAQLHTTILLIKHKPTHSDFSLFNPHDFESAILSTLTAEYGNEILLGRNCYDAPVNWEIVRKLPVPCVTYEVLSGPNRGGWRSKHIAFPIRHEFYVEISFHFEQSAIGKLSEQDKLVNPKPLYELAKNIIDSVSLELSPEAKREFEEARTNNPDAKLSEEIKPLKWTTPEQDAEWEQYCAEVEEQHKSTERIRKAARMEK</sequence>
<proteinExistence type="predicted"/>
<dbReference type="KEGG" id="hch:HCH_04228"/>
<protein>
    <submittedName>
        <fullName evidence="2">Uncharacterized protein</fullName>
    </submittedName>
</protein>
<name>Q2SEI9_HAHCH</name>
<gene>
    <name evidence="2" type="ordered locus">HCH_04228</name>
</gene>
<organism evidence="2 3">
    <name type="scientific">Hahella chejuensis (strain KCTC 2396)</name>
    <dbReference type="NCBI Taxonomy" id="349521"/>
    <lineage>
        <taxon>Bacteria</taxon>
        <taxon>Pseudomonadati</taxon>
        <taxon>Pseudomonadota</taxon>
        <taxon>Gammaproteobacteria</taxon>
        <taxon>Oceanospirillales</taxon>
        <taxon>Hahellaceae</taxon>
        <taxon>Hahella</taxon>
    </lineage>
</organism>
<dbReference type="HOGENOM" id="CLU_1110191_0_0_6"/>
<dbReference type="RefSeq" id="WP_011398002.1">
    <property type="nucleotide sequence ID" value="NC_007645.1"/>
</dbReference>
<feature type="region of interest" description="Disordered" evidence="1">
    <location>
        <begin position="240"/>
        <end position="259"/>
    </location>
</feature>